<dbReference type="Pfam" id="PF08808">
    <property type="entry name" value="RES"/>
    <property type="match status" value="1"/>
</dbReference>
<protein>
    <submittedName>
        <fullName evidence="2">RES domain-containing protein</fullName>
    </submittedName>
</protein>
<dbReference type="EMBL" id="BDEV01000170">
    <property type="protein sequence ID" value="GCD64219.1"/>
    <property type="molecule type" value="Genomic_DNA"/>
</dbReference>
<keyword evidence="3" id="KW-1185">Reference proteome</keyword>
<dbReference type="AlphaFoldDB" id="A0A401X972"/>
<reference evidence="2 3" key="1">
    <citation type="submission" date="2016-06" db="EMBL/GenBank/DDBJ databases">
        <title>Acetobacter pasteurianus NBRC 3278 whole genome sequencing project.</title>
        <authorList>
            <person name="Matsutani M."/>
            <person name="Shiwa Y."/>
            <person name="Okamoto-Kainuma A."/>
            <person name="Ishikawa M."/>
            <person name="Koizumi Y."/>
            <person name="Yoshikawa H."/>
            <person name="Yakushi T."/>
            <person name="Matsushita K."/>
        </authorList>
    </citation>
    <scope>NUCLEOTIDE SEQUENCE [LARGE SCALE GENOMIC DNA]</scope>
    <source>
        <strain evidence="2 3">NBRC 3278</strain>
    </source>
</reference>
<organism evidence="2 3">
    <name type="scientific">Acetobacter pasteurianus NBRC 3278</name>
    <dbReference type="NCBI Taxonomy" id="1226660"/>
    <lineage>
        <taxon>Bacteria</taxon>
        <taxon>Pseudomonadati</taxon>
        <taxon>Pseudomonadota</taxon>
        <taxon>Alphaproteobacteria</taxon>
        <taxon>Acetobacterales</taxon>
        <taxon>Acetobacteraceae</taxon>
        <taxon>Acetobacter</taxon>
    </lineage>
</organism>
<dbReference type="InterPro" id="IPR014914">
    <property type="entry name" value="RES_dom"/>
</dbReference>
<dbReference type="SMART" id="SM00953">
    <property type="entry name" value="RES"/>
    <property type="match status" value="1"/>
</dbReference>
<accession>A0A401X972</accession>
<feature type="domain" description="RES" evidence="1">
    <location>
        <begin position="145"/>
        <end position="310"/>
    </location>
</feature>
<evidence type="ECO:0000259" key="1">
    <source>
        <dbReference type="SMART" id="SM00953"/>
    </source>
</evidence>
<gene>
    <name evidence="2" type="ORF">NBRC3278_3312</name>
</gene>
<sequence>MVFPVFNDYVKQQNNVEDGNSLEAVISELLNAGNNVAQSVIQAMKKDHQEDYIQYWGYDCFDGDCSYTIEPTFFSEMELKWNMACEDLKSNSRFFNDEFKALLDDIFEGIPETAVKEFAANVSVRLYRARVASGETHVKEILKNPEEQFGPPPLSRIFGGRMNPIGIPVLYTSLDSETACAEVRPHLDAMVIIASFSPLRSLRLLDLTNLGDYEIEPSPFDPDLQKTLDRKYFAEQFSHWLSKPVNPQSESIDYLPTQCVADYLSNSFEKKIDGFICHSAMRKGGKNVVIFKRASQIKLDDKNFLAPEVEYCAAWNEEETDTIKIDPFPQAKEKIYWDNPVLELKSKEIQIRKAKSISYSFSDCSVKWGDNTESGKHKDC</sequence>
<dbReference type="Proteomes" id="UP000287385">
    <property type="component" value="Unassembled WGS sequence"/>
</dbReference>
<evidence type="ECO:0000313" key="3">
    <source>
        <dbReference type="Proteomes" id="UP000287385"/>
    </source>
</evidence>
<comment type="caution">
    <text evidence="2">The sequence shown here is derived from an EMBL/GenBank/DDBJ whole genome shotgun (WGS) entry which is preliminary data.</text>
</comment>
<proteinExistence type="predicted"/>
<evidence type="ECO:0000313" key="2">
    <source>
        <dbReference type="EMBL" id="GCD64219.1"/>
    </source>
</evidence>
<name>A0A401X972_ACEPA</name>